<accession>A0AAI8VPL4</accession>
<feature type="compositionally biased region" description="Basic and acidic residues" evidence="5">
    <location>
        <begin position="508"/>
        <end position="523"/>
    </location>
</feature>
<reference evidence="8" key="1">
    <citation type="submission" date="2023-10" db="EMBL/GenBank/DDBJ databases">
        <authorList>
            <person name="Hackl T."/>
        </authorList>
    </citation>
    <scope>NUCLEOTIDE SEQUENCE</scope>
</reference>
<protein>
    <submittedName>
        <fullName evidence="8">Uu.00g094470.m01.CDS01</fullName>
    </submittedName>
</protein>
<organism evidence="8 9">
    <name type="scientific">Anthostomella pinea</name>
    <dbReference type="NCBI Taxonomy" id="933095"/>
    <lineage>
        <taxon>Eukaryota</taxon>
        <taxon>Fungi</taxon>
        <taxon>Dikarya</taxon>
        <taxon>Ascomycota</taxon>
        <taxon>Pezizomycotina</taxon>
        <taxon>Sordariomycetes</taxon>
        <taxon>Xylariomycetidae</taxon>
        <taxon>Xylariales</taxon>
        <taxon>Xylariaceae</taxon>
        <taxon>Anthostomella</taxon>
    </lineage>
</organism>
<dbReference type="InterPro" id="IPR042536">
    <property type="entry name" value="TFIIIC_tauA_Sfc1"/>
</dbReference>
<dbReference type="Gene3D" id="3.30.200.160">
    <property type="entry name" value="TFIIIC, subcomplex tauA, subunit Sfc1, barrel domain"/>
    <property type="match status" value="1"/>
</dbReference>
<evidence type="ECO:0000313" key="8">
    <source>
        <dbReference type="EMBL" id="CAJ2508261.1"/>
    </source>
</evidence>
<dbReference type="GO" id="GO:0001003">
    <property type="term" value="F:RNA polymerase III type 2 promoter sequence-specific DNA binding"/>
    <property type="evidence" value="ECO:0007669"/>
    <property type="project" value="TreeGrafter"/>
</dbReference>
<dbReference type="GO" id="GO:0001002">
    <property type="term" value="F:RNA polymerase III type 1 promoter sequence-specific DNA binding"/>
    <property type="evidence" value="ECO:0007669"/>
    <property type="project" value="TreeGrafter"/>
</dbReference>
<feature type="region of interest" description="Disordered" evidence="5">
    <location>
        <begin position="588"/>
        <end position="647"/>
    </location>
</feature>
<dbReference type="GO" id="GO:0005634">
    <property type="term" value="C:nucleus"/>
    <property type="evidence" value="ECO:0007669"/>
    <property type="project" value="UniProtKB-SubCell"/>
</dbReference>
<feature type="domain" description="Transcription factor IIIC subunit 5 HTH" evidence="6">
    <location>
        <begin position="209"/>
        <end position="355"/>
    </location>
</feature>
<feature type="compositionally biased region" description="Acidic residues" evidence="5">
    <location>
        <begin position="594"/>
        <end position="620"/>
    </location>
</feature>
<evidence type="ECO:0000256" key="4">
    <source>
        <dbReference type="ARBA" id="ARBA00023242"/>
    </source>
</evidence>
<evidence type="ECO:0000259" key="6">
    <source>
        <dbReference type="Pfam" id="PF09734"/>
    </source>
</evidence>
<evidence type="ECO:0000256" key="5">
    <source>
        <dbReference type="SAM" id="MobiDB-lite"/>
    </source>
</evidence>
<proteinExistence type="predicted"/>
<keyword evidence="4" id="KW-0539">Nucleus</keyword>
<gene>
    <name evidence="8" type="ORF">KHLLAP_LOCUS8729</name>
</gene>
<name>A0AAI8VPL4_9PEZI</name>
<evidence type="ECO:0000256" key="3">
    <source>
        <dbReference type="ARBA" id="ARBA00023163"/>
    </source>
</evidence>
<keyword evidence="3" id="KW-0804">Transcription</keyword>
<dbReference type="GO" id="GO:0006384">
    <property type="term" value="P:transcription initiation at RNA polymerase III promoter"/>
    <property type="evidence" value="ECO:0007669"/>
    <property type="project" value="InterPro"/>
</dbReference>
<dbReference type="Pfam" id="PF17682">
    <property type="entry name" value="Tau95_N"/>
    <property type="match status" value="1"/>
</dbReference>
<dbReference type="Proteomes" id="UP001295740">
    <property type="component" value="Unassembled WGS sequence"/>
</dbReference>
<comment type="subcellular location">
    <subcellularLocation>
        <location evidence="1">Nucleus</location>
    </subcellularLocation>
</comment>
<evidence type="ECO:0000256" key="1">
    <source>
        <dbReference type="ARBA" id="ARBA00004123"/>
    </source>
</evidence>
<evidence type="ECO:0000259" key="7">
    <source>
        <dbReference type="Pfam" id="PF17682"/>
    </source>
</evidence>
<dbReference type="EMBL" id="CAUWAG010000010">
    <property type="protein sequence ID" value="CAJ2508261.1"/>
    <property type="molecule type" value="Genomic_DNA"/>
</dbReference>
<keyword evidence="9" id="KW-1185">Reference proteome</keyword>
<feature type="region of interest" description="Disordered" evidence="5">
    <location>
        <begin position="508"/>
        <end position="567"/>
    </location>
</feature>
<sequence>MMSGYHGSTSAPIFEVPERKIVAVEHPCILRNLDNGLNAFGPDPNFRRLIDDVPEPMALPLWFRPDNPASKPIISHHAATNNVLLKITVPRRTGRKRKRGSGDPFSGDVHLPRPMMMDSEANVVGSVDRRDSPRSILRKMQDNVDNHEVEAIGLIRDSHRYRGLADFQFASTDSPFLNKVAEHLLPMKLSKLREFRLEPGVATAPGQEIIPPPHFTDKVIGFNYNYEQNPTIRDDGGENGLVNTQGRKQLSYGHFIHHNHFPAPEQPKRPRDGNHGVPDALLSQLDEAMERRPVWTRRSILNQVHGKFGESIVKIAIQLVGYQFRGGPWRDSIVKYGVDPRVDPEHRQYQTLSFKLERNIAGKAKTPWQTIRKGQTKIHNNTDRNSHSWDGESYSTDGKFWQVCDITDPFMLKLIEEAPLRTECDVNESGWFHRGTWNKVKAAMRVKMFAISKGKMGSEDDNPQKKGYLYNSFLAAKLAMYPDVSDKPFTVAVEGLLRPLEELEGRIRSKRRPDLPKAPKRWSESGAAYSPTSPRGDRHGQDEDSDDLFVANAPRSPTGNRHGQDDELAQFDSDGLFVADDQKMDNAWDHILDSDLDGGDPEAENDDQDGYGEDYEQYDDGEGRIEDGDEDDGMGNDGAEDADGDAD</sequence>
<dbReference type="InterPro" id="IPR019136">
    <property type="entry name" value="TF_IIIC_su-5_HTH"/>
</dbReference>
<evidence type="ECO:0000256" key="2">
    <source>
        <dbReference type="ARBA" id="ARBA00023125"/>
    </source>
</evidence>
<dbReference type="InterPro" id="IPR040454">
    <property type="entry name" value="TF_IIIC_Tfc1/Sfc1"/>
</dbReference>
<dbReference type="PANTHER" id="PTHR13230">
    <property type="entry name" value="GENERAL TRANSCRIPTION FACTOR IIIC, POLYPEPTIDE 5"/>
    <property type="match status" value="1"/>
</dbReference>
<dbReference type="PANTHER" id="PTHR13230:SF5">
    <property type="entry name" value="GENERAL TRANSCRIPTION FACTOR 3C POLYPEPTIDE 5"/>
    <property type="match status" value="1"/>
</dbReference>
<evidence type="ECO:0000313" key="9">
    <source>
        <dbReference type="Proteomes" id="UP001295740"/>
    </source>
</evidence>
<feature type="region of interest" description="Disordered" evidence="5">
    <location>
        <begin position="91"/>
        <end position="113"/>
    </location>
</feature>
<dbReference type="Pfam" id="PF09734">
    <property type="entry name" value="Tau95"/>
    <property type="match status" value="1"/>
</dbReference>
<keyword evidence="2" id="KW-0238">DNA-binding</keyword>
<feature type="domain" description="Transcription factor IIIC subunit Tfc1/Sfc1 triple barrel" evidence="7">
    <location>
        <begin position="22"/>
        <end position="169"/>
    </location>
</feature>
<comment type="caution">
    <text evidence="8">The sequence shown here is derived from an EMBL/GenBank/DDBJ whole genome shotgun (WGS) entry which is preliminary data.</text>
</comment>
<dbReference type="AlphaFoldDB" id="A0AAI8VPL4"/>
<dbReference type="GO" id="GO:0000127">
    <property type="term" value="C:transcription factor TFIIIC complex"/>
    <property type="evidence" value="ECO:0007669"/>
    <property type="project" value="InterPro"/>
</dbReference>
<feature type="compositionally biased region" description="Acidic residues" evidence="5">
    <location>
        <begin position="627"/>
        <end position="647"/>
    </location>
</feature>
<dbReference type="InterPro" id="IPR041499">
    <property type="entry name" value="Tfc1/Sfc1_N"/>
</dbReference>